<dbReference type="GO" id="GO:0016989">
    <property type="term" value="F:sigma factor antagonist activity"/>
    <property type="evidence" value="ECO:0007669"/>
    <property type="project" value="InterPro"/>
</dbReference>
<dbReference type="OrthoDB" id="5298512at2"/>
<protein>
    <recommendedName>
        <fullName evidence="2">Anti sigma-E protein RseA N-terminal domain-containing protein</fullName>
    </recommendedName>
</protein>
<dbReference type="CDD" id="cd16328">
    <property type="entry name" value="RseA_N"/>
    <property type="match status" value="1"/>
</dbReference>
<feature type="compositionally biased region" description="Low complexity" evidence="1">
    <location>
        <begin position="187"/>
        <end position="205"/>
    </location>
</feature>
<dbReference type="Gene3D" id="1.10.10.880">
    <property type="entry name" value="Anti sigma-E protein RseA, N-terminal domain"/>
    <property type="match status" value="1"/>
</dbReference>
<dbReference type="Pfam" id="PF03872">
    <property type="entry name" value="RseA_N"/>
    <property type="match status" value="1"/>
</dbReference>
<gene>
    <name evidence="3" type="ORF">D0Y53_09570</name>
</gene>
<feature type="region of interest" description="Disordered" evidence="1">
    <location>
        <begin position="143"/>
        <end position="163"/>
    </location>
</feature>
<accession>A0A372DKA8</accession>
<feature type="region of interest" description="Disordered" evidence="1">
    <location>
        <begin position="258"/>
        <end position="278"/>
    </location>
</feature>
<feature type="region of interest" description="Disordered" evidence="1">
    <location>
        <begin position="182"/>
        <end position="205"/>
    </location>
</feature>
<comment type="caution">
    <text evidence="3">The sequence shown here is derived from an EMBL/GenBank/DDBJ whole genome shotgun (WGS) entry which is preliminary data.</text>
</comment>
<proteinExistence type="predicted"/>
<reference evidence="3 4" key="1">
    <citation type="submission" date="2018-08" db="EMBL/GenBank/DDBJ databases">
        <title>Lysobacter weifangensis sp. nov., a new member of the family 'Xanthomonadaceae', isolated from soil in a farmland.</title>
        <authorList>
            <person name="Zhao H."/>
        </authorList>
    </citation>
    <scope>NUCLEOTIDE SEQUENCE [LARGE SCALE GENOMIC DNA]</scope>
    <source>
        <strain evidence="3 4">WF-2</strain>
    </source>
</reference>
<evidence type="ECO:0000313" key="3">
    <source>
        <dbReference type="EMBL" id="RFP59980.1"/>
    </source>
</evidence>
<dbReference type="InterPro" id="IPR052383">
    <property type="entry name" value="Anti-sigma-E_RseA-like"/>
</dbReference>
<evidence type="ECO:0000313" key="4">
    <source>
        <dbReference type="Proteomes" id="UP000262917"/>
    </source>
</evidence>
<evidence type="ECO:0000259" key="2">
    <source>
        <dbReference type="Pfam" id="PF03872"/>
    </source>
</evidence>
<dbReference type="Proteomes" id="UP000262917">
    <property type="component" value="Unassembled WGS sequence"/>
</dbReference>
<keyword evidence="4" id="KW-1185">Reference proteome</keyword>
<name>A0A372DKA8_9GAMM</name>
<feature type="compositionally biased region" description="Pro residues" evidence="1">
    <location>
        <begin position="143"/>
        <end position="158"/>
    </location>
</feature>
<feature type="compositionally biased region" description="Pro residues" evidence="1">
    <location>
        <begin position="261"/>
        <end position="270"/>
    </location>
</feature>
<dbReference type="AlphaFoldDB" id="A0A372DKA8"/>
<dbReference type="PANTHER" id="PTHR38104">
    <property type="match status" value="1"/>
</dbReference>
<sequence>MTSGNDFHDKILDHNRLQLSALLDGELAPDEARFLLRRLQHDTDLAGCWSRWQLAGDILRGRDALAAPAGFAGGVSAAIAAQAAPAPVAAHPPRKLRWGSGAALAAASVAVFALFVSRQAPDASVPEGAAGMEIASVAPASVPAPAPVPAPRPAPAAPQAPDSSARLAAAVAVAEVPRRAVARRSRAQSQHAASTRAARAAEPQRAIAAAPPPAVNPFAPQASDIAIRPWPRALLPGASGGAFNVDYGSMQATSAAFYPFQPRPMTPPQPADDAGSAH</sequence>
<dbReference type="RefSeq" id="WP_117202989.1">
    <property type="nucleotide sequence ID" value="NZ_JBHTBK010000020.1"/>
</dbReference>
<feature type="domain" description="Anti sigma-E protein RseA N-terminal" evidence="2">
    <location>
        <begin position="18"/>
        <end position="85"/>
    </location>
</feature>
<dbReference type="InterPro" id="IPR005572">
    <property type="entry name" value="Anti-sigma_E_RseA_N"/>
</dbReference>
<evidence type="ECO:0000256" key="1">
    <source>
        <dbReference type="SAM" id="MobiDB-lite"/>
    </source>
</evidence>
<organism evidence="3 4">
    <name type="scientific">Cognatiluteimonas weifangensis</name>
    <dbReference type="NCBI Taxonomy" id="2303539"/>
    <lineage>
        <taxon>Bacteria</taxon>
        <taxon>Pseudomonadati</taxon>
        <taxon>Pseudomonadota</taxon>
        <taxon>Gammaproteobacteria</taxon>
        <taxon>Lysobacterales</taxon>
        <taxon>Lysobacteraceae</taxon>
        <taxon>Cognatiluteimonas</taxon>
    </lineage>
</organism>
<dbReference type="SUPFAM" id="SSF89069">
    <property type="entry name" value="N-terminal, cytoplasmic domain of anti-sigmaE factor RseA"/>
    <property type="match status" value="1"/>
</dbReference>
<dbReference type="PANTHER" id="PTHR38104:SF1">
    <property type="entry name" value="ANTI-SIGMA-E FACTOR RSEA"/>
    <property type="match status" value="1"/>
</dbReference>
<dbReference type="InterPro" id="IPR036147">
    <property type="entry name" value="Anti-sigma_E_RseA_N_sf"/>
</dbReference>
<dbReference type="EMBL" id="QVPD01000009">
    <property type="protein sequence ID" value="RFP59980.1"/>
    <property type="molecule type" value="Genomic_DNA"/>
</dbReference>